<proteinExistence type="predicted"/>
<evidence type="ECO:0000256" key="3">
    <source>
        <dbReference type="ARBA" id="ARBA00022801"/>
    </source>
</evidence>
<dbReference type="STRING" id="1006006.Mcup_0879"/>
<organism evidence="8 9">
    <name type="scientific">Metallosphaera cuprina (strain Ar-4)</name>
    <dbReference type="NCBI Taxonomy" id="1006006"/>
    <lineage>
        <taxon>Archaea</taxon>
        <taxon>Thermoproteota</taxon>
        <taxon>Thermoprotei</taxon>
        <taxon>Sulfolobales</taxon>
        <taxon>Sulfolobaceae</taxon>
        <taxon>Metallosphaera</taxon>
    </lineage>
</organism>
<keyword evidence="4" id="KW-0347">Helicase</keyword>
<dbReference type="GO" id="GO:0016787">
    <property type="term" value="F:hydrolase activity"/>
    <property type="evidence" value="ECO:0007669"/>
    <property type="project" value="UniProtKB-KW"/>
</dbReference>
<feature type="domain" description="Helicase ATP-binding" evidence="6">
    <location>
        <begin position="31"/>
        <end position="179"/>
    </location>
</feature>
<dbReference type="SMART" id="SM00487">
    <property type="entry name" value="DEXDc"/>
    <property type="match status" value="1"/>
</dbReference>
<dbReference type="PATRIC" id="fig|1006006.8.peg.878"/>
<dbReference type="Gene3D" id="3.40.50.300">
    <property type="entry name" value="P-loop containing nucleotide triphosphate hydrolases"/>
    <property type="match status" value="2"/>
</dbReference>
<evidence type="ECO:0000256" key="4">
    <source>
        <dbReference type="ARBA" id="ARBA00022806"/>
    </source>
</evidence>
<dbReference type="GO" id="GO:0003724">
    <property type="term" value="F:RNA helicase activity"/>
    <property type="evidence" value="ECO:0007669"/>
    <property type="project" value="UniProtKB-EC"/>
</dbReference>
<evidence type="ECO:0000256" key="5">
    <source>
        <dbReference type="ARBA" id="ARBA00022840"/>
    </source>
</evidence>
<dbReference type="PROSITE" id="PS51192">
    <property type="entry name" value="HELICASE_ATP_BIND_1"/>
    <property type="match status" value="1"/>
</dbReference>
<dbReference type="HOGENOM" id="CLU_025659_0_0_2"/>
<dbReference type="KEGG" id="mcn:Mcup_0879"/>
<dbReference type="GO" id="GO:0140097">
    <property type="term" value="F:catalytic activity, acting on DNA"/>
    <property type="evidence" value="ECO:0007669"/>
    <property type="project" value="UniProtKB-ARBA"/>
</dbReference>
<evidence type="ECO:0000256" key="2">
    <source>
        <dbReference type="ARBA" id="ARBA00022741"/>
    </source>
</evidence>
<dbReference type="AlphaFoldDB" id="F4G2D6"/>
<dbReference type="Pfam" id="PF04851">
    <property type="entry name" value="ResIII"/>
    <property type="match status" value="1"/>
</dbReference>
<dbReference type="GO" id="GO:0005524">
    <property type="term" value="F:ATP binding"/>
    <property type="evidence" value="ECO:0007669"/>
    <property type="project" value="UniProtKB-KW"/>
</dbReference>
<feature type="domain" description="Helicase C-terminal" evidence="7">
    <location>
        <begin position="281"/>
        <end position="449"/>
    </location>
</feature>
<keyword evidence="9" id="KW-1185">Reference proteome</keyword>
<name>F4G2D6_METCR</name>
<evidence type="ECO:0000313" key="9">
    <source>
        <dbReference type="Proteomes" id="UP000007812"/>
    </source>
</evidence>
<dbReference type="InterPro" id="IPR006935">
    <property type="entry name" value="Helicase/UvrB_N"/>
</dbReference>
<accession>F4G2D6</accession>
<gene>
    <name evidence="8" type="ordered locus">Mcup_0879</name>
</gene>
<keyword evidence="3" id="KW-0378">Hydrolase</keyword>
<reference evidence="8 9" key="1">
    <citation type="journal article" date="2011" name="J. Bacteriol.">
        <title>Complete genome sequence of Metallosphaera cuprina, a metal sulfide-oxidizing archaeon from a hot spring.</title>
        <authorList>
            <person name="Liu L.J."/>
            <person name="You X.Y."/>
            <person name="Zheng H."/>
            <person name="Wang S."/>
            <person name="Jiang C.Y."/>
            <person name="Liu S.J."/>
        </authorList>
    </citation>
    <scope>NUCLEOTIDE SEQUENCE [LARGE SCALE GENOMIC DNA]</scope>
    <source>
        <strain evidence="8 9">Ar-4</strain>
    </source>
</reference>
<dbReference type="GeneID" id="10493070"/>
<sequence>MSFLETFSEEIKERLGFSPYPYQKTVINDILRALGQSKFLVVSMPTGSGKTLIELFVASQLASEGMRVLVLEPTRLLCDQMYHNFWSKVFDDVGEEYEGNCESFERGKRVIVSTPITSAKCTPKVDAVIIDEVHHAFGDPRYISAIVSMSPKLVIGFTALLPSNKRYRVDSKLIQTLGAPSFLTYDFRKLSEIDPTFVLPKAIADVFDADMNGVENVAYEALLKNKVRGDYQALGFLRYTLYSNGKEAFCESLENLKDRVSDNLPFSNLCSSTDLGHKARSLKDILNSYDIEEHKPILIFTSRRSTAHEFEIVLHNLGVKRVKTLTGELKKEERLKIVDEAKRGLVDVIISTHVGEEGIDIPEAKLLIMTDVPKSPLRFYQRLGRLIRKTNETVKYLVVTLTPKTPEYDDLDEALFSLSREGVDVSYIIESKTGKGTTSRIVDQVKDGGGEVPLTKLLELNYELKDYILLKGFNLLNLTSPEDGSPYADFIDRSLSEGELFYYYRPDSAGEVIAKIMLSKYCQLCYGDQCRGLCNEELIKLGRQKQYKLMKKELLRFFMVLFTKEKITEVENNLVSKKYNNPNFRYMIQTNVNERNKSVNFRVELDASINGITVYPMVSIAFYNVDKSMTDFLKNNVRAICEEAGKKFFSYFTS</sequence>
<dbReference type="GO" id="GO:0003723">
    <property type="term" value="F:RNA binding"/>
    <property type="evidence" value="ECO:0007669"/>
    <property type="project" value="TreeGrafter"/>
</dbReference>
<dbReference type="SUPFAM" id="SSF52540">
    <property type="entry name" value="P-loop containing nucleoside triphosphate hydrolases"/>
    <property type="match status" value="1"/>
</dbReference>
<evidence type="ECO:0000259" key="7">
    <source>
        <dbReference type="PROSITE" id="PS51194"/>
    </source>
</evidence>
<dbReference type="EMBL" id="CP002656">
    <property type="protein sequence ID" value="AEB94984.1"/>
    <property type="molecule type" value="Genomic_DNA"/>
</dbReference>
<dbReference type="PANTHER" id="PTHR47963:SF8">
    <property type="entry name" value="ATP-DEPENDENT RNA HELICASE DEAD"/>
    <property type="match status" value="1"/>
</dbReference>
<keyword evidence="5" id="KW-0067">ATP-binding</keyword>
<dbReference type="InterPro" id="IPR001650">
    <property type="entry name" value="Helicase_C-like"/>
</dbReference>
<dbReference type="EC" id="3.6.4.13" evidence="1"/>
<dbReference type="GO" id="GO:0003677">
    <property type="term" value="F:DNA binding"/>
    <property type="evidence" value="ECO:0007669"/>
    <property type="project" value="InterPro"/>
</dbReference>
<dbReference type="OrthoDB" id="11644at2157"/>
<dbReference type="PANTHER" id="PTHR47963">
    <property type="entry name" value="DEAD-BOX ATP-DEPENDENT RNA HELICASE 47, MITOCHONDRIAL"/>
    <property type="match status" value="1"/>
</dbReference>
<dbReference type="RefSeq" id="WP_013737482.1">
    <property type="nucleotide sequence ID" value="NC_015435.1"/>
</dbReference>
<dbReference type="InterPro" id="IPR027417">
    <property type="entry name" value="P-loop_NTPase"/>
</dbReference>
<dbReference type="PROSITE" id="PS51194">
    <property type="entry name" value="HELICASE_CTER"/>
    <property type="match status" value="1"/>
</dbReference>
<dbReference type="InterPro" id="IPR050547">
    <property type="entry name" value="DEAD_box_RNA_helicases"/>
</dbReference>
<protein>
    <recommendedName>
        <fullName evidence="1">RNA helicase</fullName>
        <ecNumber evidence="1">3.6.4.13</ecNumber>
    </recommendedName>
</protein>
<keyword evidence="2" id="KW-0547">Nucleotide-binding</keyword>
<evidence type="ECO:0000313" key="8">
    <source>
        <dbReference type="EMBL" id="AEB94984.1"/>
    </source>
</evidence>
<evidence type="ECO:0000259" key="6">
    <source>
        <dbReference type="PROSITE" id="PS51192"/>
    </source>
</evidence>
<evidence type="ECO:0000256" key="1">
    <source>
        <dbReference type="ARBA" id="ARBA00012552"/>
    </source>
</evidence>
<dbReference type="Pfam" id="PF00271">
    <property type="entry name" value="Helicase_C"/>
    <property type="match status" value="1"/>
</dbReference>
<dbReference type="eggNOG" id="arCOG00877">
    <property type="taxonomic scope" value="Archaea"/>
</dbReference>
<dbReference type="InterPro" id="IPR014001">
    <property type="entry name" value="Helicase_ATP-bd"/>
</dbReference>
<dbReference type="SMART" id="SM00490">
    <property type="entry name" value="HELICc"/>
    <property type="match status" value="1"/>
</dbReference>
<dbReference type="Proteomes" id="UP000007812">
    <property type="component" value="Chromosome"/>
</dbReference>